<dbReference type="SUPFAM" id="SSF101898">
    <property type="entry name" value="NHL repeat"/>
    <property type="match status" value="1"/>
</dbReference>
<organism evidence="1 2">
    <name type="scientific">Luteolibacter soli</name>
    <dbReference type="NCBI Taxonomy" id="3135280"/>
    <lineage>
        <taxon>Bacteria</taxon>
        <taxon>Pseudomonadati</taxon>
        <taxon>Verrucomicrobiota</taxon>
        <taxon>Verrucomicrobiia</taxon>
        <taxon>Verrucomicrobiales</taxon>
        <taxon>Verrucomicrobiaceae</taxon>
        <taxon>Luteolibacter</taxon>
    </lineage>
</organism>
<comment type="caution">
    <text evidence="1">The sequence shown here is derived from an EMBL/GenBank/DDBJ whole genome shotgun (WGS) entry which is preliminary data.</text>
</comment>
<proteinExistence type="predicted"/>
<gene>
    <name evidence="1" type="ORF">WKV53_05575</name>
</gene>
<protein>
    <submittedName>
        <fullName evidence="1">Choice-of-anchor tandem repeat GloVer-containing protein</fullName>
    </submittedName>
</protein>
<dbReference type="Proteomes" id="UP001371305">
    <property type="component" value="Unassembled WGS sequence"/>
</dbReference>
<dbReference type="NCBIfam" id="TIGR03803">
    <property type="entry name" value="Gloeo_Verruco"/>
    <property type="match status" value="3"/>
</dbReference>
<evidence type="ECO:0000313" key="2">
    <source>
        <dbReference type="Proteomes" id="UP001371305"/>
    </source>
</evidence>
<reference evidence="1 2" key="1">
    <citation type="submission" date="2024-04" db="EMBL/GenBank/DDBJ databases">
        <title>Luteolibacter sp. isolated from soil.</title>
        <authorList>
            <person name="An J."/>
        </authorList>
    </citation>
    <scope>NUCLEOTIDE SEQUENCE [LARGE SCALE GENOMIC DNA]</scope>
    <source>
        <strain evidence="1 2">Y139</strain>
    </source>
</reference>
<name>A0ABU9AS02_9BACT</name>
<accession>A0ABU9AS02</accession>
<evidence type="ECO:0000313" key="1">
    <source>
        <dbReference type="EMBL" id="MEK7949951.1"/>
    </source>
</evidence>
<dbReference type="Pfam" id="PF17963">
    <property type="entry name" value="Big_9"/>
    <property type="match status" value="1"/>
</dbReference>
<dbReference type="RefSeq" id="WP_341403366.1">
    <property type="nucleotide sequence ID" value="NZ_JBBUKT010000002.1"/>
</dbReference>
<dbReference type="InterPro" id="IPR022519">
    <property type="entry name" value="Gloeo/Verruco_rpt"/>
</dbReference>
<keyword evidence="2" id="KW-1185">Reference proteome</keyword>
<sequence>MSPTIASATTYEEIQTLDKVIQPMVNLVNRGDGYFYGLSGWSEENQGGYIYRVAPGQNSEVLFALDESDDASATNQTGTGTSCPLIAGPDGAFYGGTTYGGAFAAGTIFRWSPDGVFSVLHDVNPVTEGYRVQRLAATPSGDLVGVMSDGGPLGGGTIFRLSLDGSFQTVHAFEAPSGYPPGVPVPPDAKYPPSSPTHVAIGSDGRIYGTTSIGGPIEAGFFSRFTYGNFFRLEDNGDITVLSEFHPFRDKISWLEVTPDGFIGNTQNSLIKIGLNGALSVEADFRFLDLGYVYLWTPLYTSHGIYGVSPSGGPEGGGFIYRTIPGGGTSIVQTFPADHRPYHPALVEGNDGLAHGLLDFDSSENPPYPRLFRLHESTTSPNFVPVAAPDEAWLPRKAKNGQREVVIDILANDQDADSDPLTIAHINGEGAGHIELLETPQGVKLRFTTQEENPPSRMLTYMVTDSRGGLSKGYVAIQSPVKDRFTGLATGGSVSNAPLDLKIDKDNEIKATFELNGKKYKGTGLLDAGDTASLSLSSRDETSLNLHLELQRGTTASIEATIRNGEADYHATCTASGSN</sequence>
<dbReference type="EMBL" id="JBBUKT010000002">
    <property type="protein sequence ID" value="MEK7949951.1"/>
    <property type="molecule type" value="Genomic_DNA"/>
</dbReference>